<evidence type="ECO:0000259" key="1">
    <source>
        <dbReference type="Pfam" id="PF10021"/>
    </source>
</evidence>
<organism evidence="2">
    <name type="scientific">viral metagenome</name>
    <dbReference type="NCBI Taxonomy" id="1070528"/>
    <lineage>
        <taxon>unclassified sequences</taxon>
        <taxon>metagenomes</taxon>
        <taxon>organismal metagenomes</taxon>
    </lineage>
</organism>
<name>A0A6C0BD34_9ZZZZ</name>
<evidence type="ECO:0000313" key="2">
    <source>
        <dbReference type="EMBL" id="QHS90185.1"/>
    </source>
</evidence>
<dbReference type="EMBL" id="MN739130">
    <property type="protein sequence ID" value="QHS90185.1"/>
    <property type="molecule type" value="Genomic_DNA"/>
</dbReference>
<feature type="domain" description="Microbial-type PARG catalytic" evidence="1">
    <location>
        <begin position="85"/>
        <end position="153"/>
    </location>
</feature>
<dbReference type="SUPFAM" id="SSF52949">
    <property type="entry name" value="Macro domain-like"/>
    <property type="match status" value="1"/>
</dbReference>
<dbReference type="AlphaFoldDB" id="A0A6C0BD34"/>
<dbReference type="PANTHER" id="PTHR35596:SF1">
    <property type="entry name" value="MICROBIAL-TYPE PARG CATALYTIC DOMAIN-CONTAINING PROTEIN"/>
    <property type="match status" value="1"/>
</dbReference>
<dbReference type="Gene3D" id="3.40.220.10">
    <property type="entry name" value="Leucine Aminopeptidase, subunit E, domain 1"/>
    <property type="match status" value="1"/>
</dbReference>
<accession>A0A6C0BD34</accession>
<dbReference type="PANTHER" id="PTHR35596">
    <property type="entry name" value="DUF2263 DOMAIN-CONTAINING PROTEIN"/>
    <property type="match status" value="1"/>
</dbReference>
<protein>
    <recommendedName>
        <fullName evidence="1">Microbial-type PARG catalytic domain-containing protein</fullName>
    </recommendedName>
</protein>
<reference evidence="2" key="1">
    <citation type="journal article" date="2020" name="Nature">
        <title>Giant virus diversity and host interactions through global metagenomics.</title>
        <authorList>
            <person name="Schulz F."/>
            <person name="Roux S."/>
            <person name="Paez-Espino D."/>
            <person name="Jungbluth S."/>
            <person name="Walsh D.A."/>
            <person name="Denef V.J."/>
            <person name="McMahon K.D."/>
            <person name="Konstantinidis K.T."/>
            <person name="Eloe-Fadrosh E.A."/>
            <person name="Kyrpides N.C."/>
            <person name="Woyke T."/>
        </authorList>
    </citation>
    <scope>NUCLEOTIDE SEQUENCE</scope>
    <source>
        <strain evidence="2">GVMAG-M-3300010160-60</strain>
    </source>
</reference>
<dbReference type="Pfam" id="PF10021">
    <property type="entry name" value="PARG_cat_microb"/>
    <property type="match status" value="1"/>
</dbReference>
<dbReference type="InterPro" id="IPR043472">
    <property type="entry name" value="Macro_dom-like"/>
</dbReference>
<proteinExistence type="predicted"/>
<dbReference type="InterPro" id="IPR019261">
    <property type="entry name" value="PARG_cat_microbial"/>
</dbReference>
<sequence>MSDIDIDIDIRNKLLLGNNVDCPKITDDGYKTFGKGNEIKIPNKKNNQKNYRINVLVDTLEEFVIKDANGISNLEKYTNKSIDNVVEWSKTKTSIDKKVEIFSGDWGEITLDVTKKYGYIYAVLNMANATSVGGGYTSGSGAQEENMWRRSSCHFYAPNAYDNTKTDLINGVNGLVELDMKPRVCIKGQENIGLIGLIPTGYDHLDEKDYFPFWELKAAADNLRNDGKPDKPYNNTSMGRKIKAQFETMKQNRVRHCVLSAFGCGDFGNPSEKVAQLYKEYILEYINYFDHIVFAIYDYNGTTNYKIFVDNILINDVKGNKEFIKHVQLMLQHKILKNLYYLQLYDNTNDVLKHKLNKMYDHINTLNMSGGKYHNMYIKNKEKYIELDKNWCKTYLLNKQNYLNLFNSGNH</sequence>